<dbReference type="InterPro" id="IPR016874">
    <property type="entry name" value="TcmP-like"/>
</dbReference>
<keyword evidence="2" id="KW-0808">Transferase</keyword>
<evidence type="ECO:0000313" key="4">
    <source>
        <dbReference type="Proteomes" id="UP000612585"/>
    </source>
</evidence>
<gene>
    <name evidence="3" type="ORF">Vau01_068430</name>
</gene>
<proteinExistence type="predicted"/>
<dbReference type="RefSeq" id="WP_204001261.1">
    <property type="nucleotide sequence ID" value="NZ_BOPG01000045.1"/>
</dbReference>
<dbReference type="AlphaFoldDB" id="A0A8J3Z913"/>
<name>A0A8J3Z913_9ACTN</name>
<dbReference type="Proteomes" id="UP000612585">
    <property type="component" value="Unassembled WGS sequence"/>
</dbReference>
<protein>
    <submittedName>
        <fullName evidence="3">Putative O-methyltransferase Omt</fullName>
    </submittedName>
</protein>
<dbReference type="EMBL" id="BOPG01000045">
    <property type="protein sequence ID" value="GIJ59327.1"/>
    <property type="molecule type" value="Genomic_DNA"/>
</dbReference>
<dbReference type="Gene3D" id="3.40.50.150">
    <property type="entry name" value="Vaccinia Virus protein VP39"/>
    <property type="match status" value="1"/>
</dbReference>
<dbReference type="SUPFAM" id="SSF53335">
    <property type="entry name" value="S-adenosyl-L-methionine-dependent methyltransferases"/>
    <property type="match status" value="1"/>
</dbReference>
<dbReference type="PIRSF" id="PIRSF028177">
    <property type="entry name" value="Polyketide_synth_Omtfrase_TcmP"/>
    <property type="match status" value="1"/>
</dbReference>
<dbReference type="GO" id="GO:0008168">
    <property type="term" value="F:methyltransferase activity"/>
    <property type="evidence" value="ECO:0007669"/>
    <property type="project" value="UniProtKB-KW"/>
</dbReference>
<dbReference type="InterPro" id="IPR007213">
    <property type="entry name" value="Ppm1/Ppm2/Tcmp"/>
</dbReference>
<sequence length="273" mass="30813">MTTTLPTFTPLENSLWLTLCARALDHRSPRPILGDAAADRIVRTLDYDYRRLNIDANLRVSVALRARKLDQVAAEFLARHPDAVGLDLGAGLDTRLARLDAAATVDWYDVDFPAVAAAREQLTPARPNGHVIGADVRDAGWLDAVPTDRPAVIVADGLMGFLTRDEMMTLWNRLVNHFPEGELVFNSYSRSALWLARHAPGTRSVADLIAFPGMDDPREPESWNPRLHLVKEILLSREPEVAEFPPFWRWYHRLAARSTAWSRKGTIVLRYRF</sequence>
<comment type="caution">
    <text evidence="3">The sequence shown here is derived from an EMBL/GenBank/DDBJ whole genome shotgun (WGS) entry which is preliminary data.</text>
</comment>
<evidence type="ECO:0000313" key="3">
    <source>
        <dbReference type="EMBL" id="GIJ59327.1"/>
    </source>
</evidence>
<dbReference type="InterPro" id="IPR029063">
    <property type="entry name" value="SAM-dependent_MTases_sf"/>
</dbReference>
<dbReference type="PANTHER" id="PTHR43619:SF2">
    <property type="entry name" value="S-ADENOSYL-L-METHIONINE-DEPENDENT METHYLTRANSFERASES SUPERFAMILY PROTEIN"/>
    <property type="match status" value="1"/>
</dbReference>
<organism evidence="3 4">
    <name type="scientific">Virgisporangium aurantiacum</name>
    <dbReference type="NCBI Taxonomy" id="175570"/>
    <lineage>
        <taxon>Bacteria</taxon>
        <taxon>Bacillati</taxon>
        <taxon>Actinomycetota</taxon>
        <taxon>Actinomycetes</taxon>
        <taxon>Micromonosporales</taxon>
        <taxon>Micromonosporaceae</taxon>
        <taxon>Virgisporangium</taxon>
    </lineage>
</organism>
<keyword evidence="1" id="KW-0489">Methyltransferase</keyword>
<evidence type="ECO:0000256" key="2">
    <source>
        <dbReference type="ARBA" id="ARBA00022679"/>
    </source>
</evidence>
<reference evidence="3" key="1">
    <citation type="submission" date="2021-01" db="EMBL/GenBank/DDBJ databases">
        <title>Whole genome shotgun sequence of Virgisporangium aurantiacum NBRC 16421.</title>
        <authorList>
            <person name="Komaki H."/>
            <person name="Tamura T."/>
        </authorList>
    </citation>
    <scope>NUCLEOTIDE SEQUENCE</scope>
    <source>
        <strain evidence="3">NBRC 16421</strain>
    </source>
</reference>
<evidence type="ECO:0000256" key="1">
    <source>
        <dbReference type="ARBA" id="ARBA00022603"/>
    </source>
</evidence>
<dbReference type="Pfam" id="PF04072">
    <property type="entry name" value="LCM"/>
    <property type="match status" value="1"/>
</dbReference>
<keyword evidence="4" id="KW-1185">Reference proteome</keyword>
<dbReference type="PANTHER" id="PTHR43619">
    <property type="entry name" value="S-ADENOSYL-L-METHIONINE-DEPENDENT METHYLTRANSFERASE YKTD-RELATED"/>
    <property type="match status" value="1"/>
</dbReference>
<dbReference type="GO" id="GO:0032259">
    <property type="term" value="P:methylation"/>
    <property type="evidence" value="ECO:0007669"/>
    <property type="project" value="UniProtKB-KW"/>
</dbReference>
<accession>A0A8J3Z913</accession>